<dbReference type="Pfam" id="PF12822">
    <property type="entry name" value="ECF_trnsprt"/>
    <property type="match status" value="1"/>
</dbReference>
<reference evidence="2 3" key="1">
    <citation type="submission" date="2016-11" db="EMBL/GenBank/DDBJ databases">
        <authorList>
            <person name="Jaros S."/>
            <person name="Januszkiewicz K."/>
            <person name="Wedrychowicz H."/>
        </authorList>
    </citation>
    <scope>NUCLEOTIDE SEQUENCE [LARGE SCALE GENOMIC DNA]</scope>
    <source>
        <strain evidence="2 3">DSM 17918</strain>
    </source>
</reference>
<evidence type="ECO:0000313" key="2">
    <source>
        <dbReference type="EMBL" id="SHE90668.1"/>
    </source>
</evidence>
<accession>A0A1M4XAU9</accession>
<dbReference type="EMBL" id="FQVH01000007">
    <property type="protein sequence ID" value="SHE90668.1"/>
    <property type="molecule type" value="Genomic_DNA"/>
</dbReference>
<feature type="transmembrane region" description="Helical" evidence="1">
    <location>
        <begin position="141"/>
        <end position="162"/>
    </location>
</feature>
<feature type="transmembrane region" description="Helical" evidence="1">
    <location>
        <begin position="64"/>
        <end position="92"/>
    </location>
</feature>
<feature type="transmembrane region" description="Helical" evidence="1">
    <location>
        <begin position="12"/>
        <end position="28"/>
    </location>
</feature>
<keyword evidence="3" id="KW-1185">Reference proteome</keyword>
<dbReference type="InterPro" id="IPR024529">
    <property type="entry name" value="ECF_trnsprt_substrate-spec"/>
</dbReference>
<feature type="transmembrane region" description="Helical" evidence="1">
    <location>
        <begin position="99"/>
        <end position="121"/>
    </location>
</feature>
<organism evidence="2 3">
    <name type="scientific">Caldanaerobius fijiensis DSM 17918</name>
    <dbReference type="NCBI Taxonomy" id="1121256"/>
    <lineage>
        <taxon>Bacteria</taxon>
        <taxon>Bacillati</taxon>
        <taxon>Bacillota</taxon>
        <taxon>Clostridia</taxon>
        <taxon>Thermoanaerobacterales</taxon>
        <taxon>Thermoanaerobacteraceae</taxon>
        <taxon>Caldanaerobius</taxon>
    </lineage>
</organism>
<keyword evidence="1" id="KW-0812">Transmembrane</keyword>
<proteinExistence type="predicted"/>
<name>A0A1M4XAU9_9THEO</name>
<dbReference type="OrthoDB" id="9809154at2"/>
<sequence>MNKGVNVDVRFITRTALLLALTIIVQFLKMPQLITGSAVNAMLIISAGVVGVWSGISIGLLTPIIAFIVGIMGFPVLIPFIMVGNGLYVWLYSCIKNKIIGFIAGSLIKFLWLSASVKYVLQWFGIKVPVKIVQAFTLPQLFTAVVGGIIGITIVTILNAYFKKSQS</sequence>
<keyword evidence="1" id="KW-0472">Membrane</keyword>
<feature type="transmembrane region" description="Helical" evidence="1">
    <location>
        <begin position="40"/>
        <end position="58"/>
    </location>
</feature>
<dbReference type="GO" id="GO:0022857">
    <property type="term" value="F:transmembrane transporter activity"/>
    <property type="evidence" value="ECO:0007669"/>
    <property type="project" value="InterPro"/>
</dbReference>
<dbReference type="AlphaFoldDB" id="A0A1M4XAU9"/>
<keyword evidence="1" id="KW-1133">Transmembrane helix</keyword>
<gene>
    <name evidence="2" type="ORF">SAMN02746089_01005</name>
</gene>
<evidence type="ECO:0008006" key="4">
    <source>
        <dbReference type="Google" id="ProtNLM"/>
    </source>
</evidence>
<dbReference type="Proteomes" id="UP000184088">
    <property type="component" value="Unassembled WGS sequence"/>
</dbReference>
<evidence type="ECO:0000313" key="3">
    <source>
        <dbReference type="Proteomes" id="UP000184088"/>
    </source>
</evidence>
<dbReference type="STRING" id="1121256.SAMN02746089_01005"/>
<dbReference type="RefSeq" id="WP_073342261.1">
    <property type="nucleotide sequence ID" value="NZ_FQVH01000007.1"/>
</dbReference>
<evidence type="ECO:0000256" key="1">
    <source>
        <dbReference type="SAM" id="Phobius"/>
    </source>
</evidence>
<protein>
    <recommendedName>
        <fullName evidence="4">ECF transporter S component</fullName>
    </recommendedName>
</protein>